<organism evidence="1">
    <name type="scientific">Magallana gigas</name>
    <name type="common">Pacific oyster</name>
    <name type="synonym">Crassostrea gigas</name>
    <dbReference type="NCBI Taxonomy" id="29159"/>
    <lineage>
        <taxon>Eukaryota</taxon>
        <taxon>Metazoa</taxon>
        <taxon>Spiralia</taxon>
        <taxon>Lophotrochozoa</taxon>
        <taxon>Mollusca</taxon>
        <taxon>Bivalvia</taxon>
        <taxon>Autobranchia</taxon>
        <taxon>Pteriomorphia</taxon>
        <taxon>Ostreida</taxon>
        <taxon>Ostreoidea</taxon>
        <taxon>Ostreidae</taxon>
        <taxon>Magallana</taxon>
    </lineage>
</organism>
<dbReference type="EMBL" id="JH817210">
    <property type="protein sequence ID" value="EKC29855.1"/>
    <property type="molecule type" value="Genomic_DNA"/>
</dbReference>
<dbReference type="InParanoid" id="K1QLZ4"/>
<accession>K1QLZ4</accession>
<sequence>MCEVIDFMSFFQRHDHVYGGHPNDRKVTFGGVNTRSGSWGSDRNKDTMQGNRCLCNGVKDHALSTQISCDTQLLVRRYQ</sequence>
<name>K1QLZ4_MAGGI</name>
<evidence type="ECO:0000313" key="1">
    <source>
        <dbReference type="EMBL" id="EKC29855.1"/>
    </source>
</evidence>
<dbReference type="HOGENOM" id="CLU_2608322_0_0_1"/>
<dbReference type="AlphaFoldDB" id="K1QLZ4"/>
<proteinExistence type="predicted"/>
<gene>
    <name evidence="1" type="ORF">CGI_10026189</name>
</gene>
<reference evidence="1" key="1">
    <citation type="journal article" date="2012" name="Nature">
        <title>The oyster genome reveals stress adaptation and complexity of shell formation.</title>
        <authorList>
            <person name="Zhang G."/>
            <person name="Fang X."/>
            <person name="Guo X."/>
            <person name="Li L."/>
            <person name="Luo R."/>
            <person name="Xu F."/>
            <person name="Yang P."/>
            <person name="Zhang L."/>
            <person name="Wang X."/>
            <person name="Qi H."/>
            <person name="Xiong Z."/>
            <person name="Que H."/>
            <person name="Xie Y."/>
            <person name="Holland P.W."/>
            <person name="Paps J."/>
            <person name="Zhu Y."/>
            <person name="Wu F."/>
            <person name="Chen Y."/>
            <person name="Wang J."/>
            <person name="Peng C."/>
            <person name="Meng J."/>
            <person name="Yang L."/>
            <person name="Liu J."/>
            <person name="Wen B."/>
            <person name="Zhang N."/>
            <person name="Huang Z."/>
            <person name="Zhu Q."/>
            <person name="Feng Y."/>
            <person name="Mount A."/>
            <person name="Hedgecock D."/>
            <person name="Xu Z."/>
            <person name="Liu Y."/>
            <person name="Domazet-Loso T."/>
            <person name="Du Y."/>
            <person name="Sun X."/>
            <person name="Zhang S."/>
            <person name="Liu B."/>
            <person name="Cheng P."/>
            <person name="Jiang X."/>
            <person name="Li J."/>
            <person name="Fan D."/>
            <person name="Wang W."/>
            <person name="Fu W."/>
            <person name="Wang T."/>
            <person name="Wang B."/>
            <person name="Zhang J."/>
            <person name="Peng Z."/>
            <person name="Li Y."/>
            <person name="Li N."/>
            <person name="Wang J."/>
            <person name="Chen M."/>
            <person name="He Y."/>
            <person name="Tan F."/>
            <person name="Song X."/>
            <person name="Zheng Q."/>
            <person name="Huang R."/>
            <person name="Yang H."/>
            <person name="Du X."/>
            <person name="Chen L."/>
            <person name="Yang M."/>
            <person name="Gaffney P.M."/>
            <person name="Wang S."/>
            <person name="Luo L."/>
            <person name="She Z."/>
            <person name="Ming Y."/>
            <person name="Huang W."/>
            <person name="Zhang S."/>
            <person name="Huang B."/>
            <person name="Zhang Y."/>
            <person name="Qu T."/>
            <person name="Ni P."/>
            <person name="Miao G."/>
            <person name="Wang J."/>
            <person name="Wang Q."/>
            <person name="Steinberg C.E."/>
            <person name="Wang H."/>
            <person name="Li N."/>
            <person name="Qian L."/>
            <person name="Zhang G."/>
            <person name="Li Y."/>
            <person name="Yang H."/>
            <person name="Liu X."/>
            <person name="Wang J."/>
            <person name="Yin Y."/>
            <person name="Wang J."/>
        </authorList>
    </citation>
    <scope>NUCLEOTIDE SEQUENCE [LARGE SCALE GENOMIC DNA]</scope>
    <source>
        <strain evidence="1">05x7-T-G4-1.051#20</strain>
    </source>
</reference>
<protein>
    <submittedName>
        <fullName evidence="1">Uncharacterized protein</fullName>
    </submittedName>
</protein>